<evidence type="ECO:0000313" key="11">
    <source>
        <dbReference type="Proteomes" id="UP001329430"/>
    </source>
</evidence>
<dbReference type="GO" id="GO:0007094">
    <property type="term" value="P:mitotic spindle assembly checkpoint signaling"/>
    <property type="evidence" value="ECO:0007669"/>
    <property type="project" value="UniProtKB-UniRule"/>
</dbReference>
<keyword evidence="6 9" id="KW-0995">Kinetochore</keyword>
<evidence type="ECO:0000256" key="5">
    <source>
        <dbReference type="ARBA" id="ARBA00022776"/>
    </source>
</evidence>
<dbReference type="InterPro" id="IPR018630">
    <property type="entry name" value="Zwilch"/>
</dbReference>
<comment type="subunit">
    <text evidence="9">Component of the RZZ complex.</text>
</comment>
<gene>
    <name evidence="10" type="ORF">RI129_000720</name>
</gene>
<keyword evidence="7 9" id="KW-0131">Cell cycle</keyword>
<proteinExistence type="inferred from homology"/>
<keyword evidence="4 9" id="KW-0132">Cell division</keyword>
<dbReference type="AlphaFoldDB" id="A0AAN7VS16"/>
<evidence type="ECO:0000256" key="6">
    <source>
        <dbReference type="ARBA" id="ARBA00022838"/>
    </source>
</evidence>
<keyword evidence="11" id="KW-1185">Reference proteome</keyword>
<comment type="subcellular location">
    <subcellularLocation>
        <location evidence="1 9">Chromosome</location>
        <location evidence="1 9">Centromere</location>
        <location evidence="1 9">Kinetochore</location>
    </subcellularLocation>
</comment>
<sequence>MDKCKGLVVRRAKLPSYLVTLLETENDVLLVSAKNKEAVNVTQDEEIDVSCCNLTGNPLDVDLTVLLDDATVTETTENKEEEYTPISLNLAREFINHYNESINNEGEMVVCLCDGEDAMDTTMLASVQIGGNFVRMMAFADHCTAEADMNSNLDHLLNYHIQNVGVGPHKVDTHVLCFQNLYGYKLFDYHLDEYCEHLGSVQMESSWNMLQCNIPEHGATIKVMLQVIAGHEDSVIYTMFQELQFLKYCLDELSNNKMFENVNLSSVPMESEELCQSICDVLRSVHVYNVEVPPRYVLFDFDRDANLTDKLWNIFKCCGTVNELSNCFQKLFETIASESLILQDDRNSILGEMIQDLCSGKMSIIPHLSLKQCLELFIELGLQKLKKNYFTIIKSFNFQIAKDLQDKWNTLHVLPSQTGRSTFTGLNVLHGVTHLHLLYRIHSAIECLLLVREKCHFSEDILTSVLKSVLNKYVMNTVSDFCYGSKQLCDITVHMCFADIKDYYLNCFPNKWRIRMSSDVKNASVITSFHYTRKPLFLDTIYKYDHINNSASEEGPRLYVTRLETYSDKVN</sequence>
<evidence type="ECO:0000256" key="3">
    <source>
        <dbReference type="ARBA" id="ARBA00022454"/>
    </source>
</evidence>
<evidence type="ECO:0000313" key="10">
    <source>
        <dbReference type="EMBL" id="KAK5649691.1"/>
    </source>
</evidence>
<dbReference type="Gene3D" id="1.20.58.730">
    <property type="match status" value="1"/>
</dbReference>
<dbReference type="Proteomes" id="UP001329430">
    <property type="component" value="Chromosome 1"/>
</dbReference>
<dbReference type="EMBL" id="JAVRBK010000001">
    <property type="protein sequence ID" value="KAK5649691.1"/>
    <property type="molecule type" value="Genomic_DNA"/>
</dbReference>
<keyword evidence="8 9" id="KW-0137">Centromere</keyword>
<name>A0AAN7VS16_9COLE</name>
<dbReference type="PANTHER" id="PTHR15995">
    <property type="entry name" value="PROTEIN ZWILCH HOMOLOG"/>
    <property type="match status" value="1"/>
</dbReference>
<keyword evidence="5 9" id="KW-0498">Mitosis</keyword>
<protein>
    <recommendedName>
        <fullName evidence="9">Protein zwilch</fullName>
    </recommendedName>
</protein>
<evidence type="ECO:0000256" key="2">
    <source>
        <dbReference type="ARBA" id="ARBA00009062"/>
    </source>
</evidence>
<comment type="similarity">
    <text evidence="2 9">Belongs to the ZWILCH family.</text>
</comment>
<dbReference type="GO" id="GO:0051301">
    <property type="term" value="P:cell division"/>
    <property type="evidence" value="ECO:0007669"/>
    <property type="project" value="UniProtKB-UniRule"/>
</dbReference>
<reference evidence="10 11" key="1">
    <citation type="journal article" date="2024" name="Insects">
        <title>An Improved Chromosome-Level Genome Assembly of the Firefly Pyrocoelia pectoralis.</title>
        <authorList>
            <person name="Fu X."/>
            <person name="Meyer-Rochow V.B."/>
            <person name="Ballantyne L."/>
            <person name="Zhu X."/>
        </authorList>
    </citation>
    <scope>NUCLEOTIDE SEQUENCE [LARGE SCALE GENOMIC DNA]</scope>
    <source>
        <strain evidence="10">XCY_ONT2</strain>
    </source>
</reference>
<evidence type="ECO:0000256" key="4">
    <source>
        <dbReference type="ARBA" id="ARBA00022618"/>
    </source>
</evidence>
<evidence type="ECO:0000256" key="8">
    <source>
        <dbReference type="ARBA" id="ARBA00023328"/>
    </source>
</evidence>
<dbReference type="GO" id="GO:1990423">
    <property type="term" value="C:RZZ complex"/>
    <property type="evidence" value="ECO:0007669"/>
    <property type="project" value="UniProtKB-UniRule"/>
</dbReference>
<dbReference type="GO" id="GO:0034501">
    <property type="term" value="P:protein localization to kinetochore"/>
    <property type="evidence" value="ECO:0007669"/>
    <property type="project" value="UniProtKB-UniRule"/>
</dbReference>
<organism evidence="10 11">
    <name type="scientific">Pyrocoelia pectoralis</name>
    <dbReference type="NCBI Taxonomy" id="417401"/>
    <lineage>
        <taxon>Eukaryota</taxon>
        <taxon>Metazoa</taxon>
        <taxon>Ecdysozoa</taxon>
        <taxon>Arthropoda</taxon>
        <taxon>Hexapoda</taxon>
        <taxon>Insecta</taxon>
        <taxon>Pterygota</taxon>
        <taxon>Neoptera</taxon>
        <taxon>Endopterygota</taxon>
        <taxon>Coleoptera</taxon>
        <taxon>Polyphaga</taxon>
        <taxon>Elateriformia</taxon>
        <taxon>Elateroidea</taxon>
        <taxon>Lampyridae</taxon>
        <taxon>Lampyrinae</taxon>
        <taxon>Pyrocoelia</taxon>
    </lineage>
</organism>
<dbReference type="PANTHER" id="PTHR15995:SF1">
    <property type="entry name" value="PROTEIN ZWILCH HOMOLOG"/>
    <property type="match status" value="1"/>
</dbReference>
<dbReference type="Pfam" id="PF09817">
    <property type="entry name" value="Zwilch"/>
    <property type="match status" value="1"/>
</dbReference>
<evidence type="ECO:0000256" key="7">
    <source>
        <dbReference type="ARBA" id="ARBA00023306"/>
    </source>
</evidence>
<dbReference type="Gene3D" id="1.10.287.1880">
    <property type="match status" value="1"/>
</dbReference>
<comment type="caution">
    <text evidence="10">The sequence shown here is derived from an EMBL/GenBank/DDBJ whole genome shotgun (WGS) entry which is preliminary data.</text>
</comment>
<evidence type="ECO:0000256" key="1">
    <source>
        <dbReference type="ARBA" id="ARBA00004629"/>
    </source>
</evidence>
<keyword evidence="3 9" id="KW-0158">Chromosome</keyword>
<evidence type="ECO:0000256" key="9">
    <source>
        <dbReference type="RuleBase" id="RU369076"/>
    </source>
</evidence>
<accession>A0AAN7VS16</accession>
<comment type="function">
    <text evidence="9">Essential component of the mitotic checkpoint, which prevents cells from prematurely exiting mitosis. Required for the assembly of the dynein-dynactin and MAD1-MAD2 complexes onto kinetochores. Its function related to the spindle assembly machinery is proposed to depend on its association in the mitotic RZZ complex.</text>
</comment>